<evidence type="ECO:0000313" key="1">
    <source>
        <dbReference type="EMBL" id="KKN36200.1"/>
    </source>
</evidence>
<accession>A0A0F9PX25</accession>
<reference evidence="1" key="1">
    <citation type="journal article" date="2015" name="Nature">
        <title>Complex archaea that bridge the gap between prokaryotes and eukaryotes.</title>
        <authorList>
            <person name="Spang A."/>
            <person name="Saw J.H."/>
            <person name="Jorgensen S.L."/>
            <person name="Zaremba-Niedzwiedzka K."/>
            <person name="Martijn J."/>
            <person name="Lind A.E."/>
            <person name="van Eijk R."/>
            <person name="Schleper C."/>
            <person name="Guy L."/>
            <person name="Ettema T.J."/>
        </authorList>
    </citation>
    <scope>NUCLEOTIDE SEQUENCE</scope>
</reference>
<dbReference type="EMBL" id="LAZR01001982">
    <property type="protein sequence ID" value="KKN36200.1"/>
    <property type="molecule type" value="Genomic_DNA"/>
</dbReference>
<proteinExistence type="predicted"/>
<gene>
    <name evidence="1" type="ORF">LCGC14_0776060</name>
</gene>
<sequence length="127" mass="15192">MKETQELLMDNHCYPIYRYLGHFEIDQVNEKPLMSIRLSISTVNITPIFPWIVERKIKKDFTIVRYLSQNDKPFKTIFLEFFGVRCTEFSEEYDAKCDEVVLHFNATFDKRIMTDKSQQQKIIDLIA</sequence>
<protein>
    <submittedName>
        <fullName evidence="1">Uncharacterized protein</fullName>
    </submittedName>
</protein>
<comment type="caution">
    <text evidence="1">The sequence shown here is derived from an EMBL/GenBank/DDBJ whole genome shotgun (WGS) entry which is preliminary data.</text>
</comment>
<dbReference type="AlphaFoldDB" id="A0A0F9PX25"/>
<organism evidence="1">
    <name type="scientific">marine sediment metagenome</name>
    <dbReference type="NCBI Taxonomy" id="412755"/>
    <lineage>
        <taxon>unclassified sequences</taxon>
        <taxon>metagenomes</taxon>
        <taxon>ecological metagenomes</taxon>
    </lineage>
</organism>
<name>A0A0F9PX25_9ZZZZ</name>